<gene>
    <name evidence="1" type="ORF">B0H17DRAFT_1073731</name>
</gene>
<proteinExistence type="predicted"/>
<name>A0AAD7GEL9_MYCRO</name>
<comment type="caution">
    <text evidence="1">The sequence shown here is derived from an EMBL/GenBank/DDBJ whole genome shotgun (WGS) entry which is preliminary data.</text>
</comment>
<accession>A0AAD7GEL9</accession>
<keyword evidence="2" id="KW-1185">Reference proteome</keyword>
<sequence length="368" mass="39568">MRPRTSIDGASSCRITSIGILANHITSPLRFGGKEIAPSDEVKWVGLWLDKHLNGKKHIATRAALAAHALNTAAIMHNLWSLRPLLIRDLTRSTVLPCADYGVSSFLPLLTDVFKPLDNINKSVACCITGAFRTAAWAVLEKEAALLLAQLCIERTALNAVASYLTLPASHSLCPLLHDATASASKSPKLTSILHFVEHVPGTNWPSTVPARGQHLRKCGVQRTVGDDEDPSALFDPTLGMEPIVPVYATPWTTPLPVTMVILPKDDALRALDIALADERCHGSRWFTDRSLLEGRAGGAAVRVEDGMEMEYLHMPLGNGQVCEGGDGGAFLCYHEGAQGRVPLCDVRGGLPGRPSRDSLHEASFGAV</sequence>
<dbReference type="EMBL" id="JARKIE010000106">
    <property type="protein sequence ID" value="KAJ7683668.1"/>
    <property type="molecule type" value="Genomic_DNA"/>
</dbReference>
<dbReference type="AlphaFoldDB" id="A0AAD7GEL9"/>
<organism evidence="1 2">
    <name type="scientific">Mycena rosella</name>
    <name type="common">Pink bonnet</name>
    <name type="synonym">Agaricus rosellus</name>
    <dbReference type="NCBI Taxonomy" id="1033263"/>
    <lineage>
        <taxon>Eukaryota</taxon>
        <taxon>Fungi</taxon>
        <taxon>Dikarya</taxon>
        <taxon>Basidiomycota</taxon>
        <taxon>Agaricomycotina</taxon>
        <taxon>Agaricomycetes</taxon>
        <taxon>Agaricomycetidae</taxon>
        <taxon>Agaricales</taxon>
        <taxon>Marasmiineae</taxon>
        <taxon>Mycenaceae</taxon>
        <taxon>Mycena</taxon>
    </lineage>
</organism>
<evidence type="ECO:0000313" key="1">
    <source>
        <dbReference type="EMBL" id="KAJ7683668.1"/>
    </source>
</evidence>
<dbReference type="Proteomes" id="UP001221757">
    <property type="component" value="Unassembled WGS sequence"/>
</dbReference>
<reference evidence="1" key="1">
    <citation type="submission" date="2023-03" db="EMBL/GenBank/DDBJ databases">
        <title>Massive genome expansion in bonnet fungi (Mycena s.s.) driven by repeated elements and novel gene families across ecological guilds.</title>
        <authorList>
            <consortium name="Lawrence Berkeley National Laboratory"/>
            <person name="Harder C.B."/>
            <person name="Miyauchi S."/>
            <person name="Viragh M."/>
            <person name="Kuo A."/>
            <person name="Thoen E."/>
            <person name="Andreopoulos B."/>
            <person name="Lu D."/>
            <person name="Skrede I."/>
            <person name="Drula E."/>
            <person name="Henrissat B."/>
            <person name="Morin E."/>
            <person name="Kohler A."/>
            <person name="Barry K."/>
            <person name="LaButti K."/>
            <person name="Morin E."/>
            <person name="Salamov A."/>
            <person name="Lipzen A."/>
            <person name="Mereny Z."/>
            <person name="Hegedus B."/>
            <person name="Baldrian P."/>
            <person name="Stursova M."/>
            <person name="Weitz H."/>
            <person name="Taylor A."/>
            <person name="Grigoriev I.V."/>
            <person name="Nagy L.G."/>
            <person name="Martin F."/>
            <person name="Kauserud H."/>
        </authorList>
    </citation>
    <scope>NUCLEOTIDE SEQUENCE</scope>
    <source>
        <strain evidence="1">CBHHK067</strain>
    </source>
</reference>
<evidence type="ECO:0000313" key="2">
    <source>
        <dbReference type="Proteomes" id="UP001221757"/>
    </source>
</evidence>
<protein>
    <submittedName>
        <fullName evidence="1">Uncharacterized protein</fullName>
    </submittedName>
</protein>